<reference evidence="5 6" key="1">
    <citation type="submission" date="2016-10" db="EMBL/GenBank/DDBJ databases">
        <authorList>
            <person name="de Groot N.N."/>
        </authorList>
    </citation>
    <scope>NUCLEOTIDE SEQUENCE [LARGE SCALE GENOMIC DNA]</scope>
    <source>
        <strain evidence="5 6">DSM 43357</strain>
    </source>
</reference>
<dbReference type="PROSITE" id="PS51470">
    <property type="entry name" value="FG_GAP"/>
    <property type="match status" value="1"/>
</dbReference>
<gene>
    <name evidence="5" type="ORF">SAMN05660976_00341</name>
</gene>
<dbReference type="InterPro" id="IPR013519">
    <property type="entry name" value="Int_alpha_beta-p"/>
</dbReference>
<evidence type="ECO:0000256" key="3">
    <source>
        <dbReference type="ARBA" id="ARBA00023180"/>
    </source>
</evidence>
<evidence type="ECO:0000313" key="6">
    <source>
        <dbReference type="Proteomes" id="UP000198953"/>
    </source>
</evidence>
<dbReference type="Gene3D" id="2.130.10.130">
    <property type="entry name" value="Integrin alpha, N-terminal"/>
    <property type="match status" value="2"/>
</dbReference>
<feature type="compositionally biased region" description="Pro residues" evidence="4">
    <location>
        <begin position="1"/>
        <end position="13"/>
    </location>
</feature>
<keyword evidence="1" id="KW-0732">Signal</keyword>
<dbReference type="Pfam" id="PF14312">
    <property type="entry name" value="FG-GAP_2"/>
    <property type="match status" value="1"/>
</dbReference>
<evidence type="ECO:0000256" key="1">
    <source>
        <dbReference type="ARBA" id="ARBA00022729"/>
    </source>
</evidence>
<feature type="compositionally biased region" description="Low complexity" evidence="4">
    <location>
        <begin position="14"/>
        <end position="46"/>
    </location>
</feature>
<dbReference type="AlphaFoldDB" id="A0A1H7GBD2"/>
<name>A0A1H7GBD2_9ACTN</name>
<dbReference type="EMBL" id="FOBF01000001">
    <property type="protein sequence ID" value="SEK35431.1"/>
    <property type="molecule type" value="Genomic_DNA"/>
</dbReference>
<sequence length="455" mass="45567">MTPTHPRPTPDADPAPAAQHPPAAATAPATEHPTATQTASGTQQPSAARIAPVVRRVAVVLAVALVLAGPAAPLLAGPAVAGACASAADFDGDGVDDVVAGDPFADGGRGAVYVISRDRAAPVAVPGLARGDGLGWSVRLARVDGDACSDLVIGAPYADVDGRADAGAVYVVHGGGGRPPERLTAPEPQQGAHFGWSLAARGGLVAVGAPYEDDGGRPDAGAAYVRRGTNRLTRIGQDSPGVPGNSEPGDQFGWSLAFGPGNGLVVGVPYENDDGAGRQAGSGVSDSGAAVFLDDVLASPLSGTKLDSPADARGDRYGYAVAYVEGRGYAVGAPGSGYVQLLDQGRRQVRRLSQEEGGRAFGFSLAASADGRLAIGAPYGGGVRVVSWADPGEERRLPGGDGLFGWSVAFSGNKLYVGQPDARPYGRVAVAARNAQDPVPVQPPAGVDFGAAVAG</sequence>
<evidence type="ECO:0000313" key="5">
    <source>
        <dbReference type="EMBL" id="SEK35431.1"/>
    </source>
</evidence>
<dbReference type="InterPro" id="IPR028994">
    <property type="entry name" value="Integrin_alpha_N"/>
</dbReference>
<dbReference type="STRING" id="46177.SAMN05660976_00341"/>
<dbReference type="Proteomes" id="UP000198953">
    <property type="component" value="Unassembled WGS sequence"/>
</dbReference>
<feature type="region of interest" description="Disordered" evidence="4">
    <location>
        <begin position="1"/>
        <end position="46"/>
    </location>
</feature>
<protein>
    <submittedName>
        <fullName evidence="5">FG-GAP repeat-containing protein</fullName>
    </submittedName>
</protein>
<dbReference type="Pfam" id="PF01839">
    <property type="entry name" value="FG-GAP"/>
    <property type="match status" value="2"/>
</dbReference>
<organism evidence="5 6">
    <name type="scientific">Nonomuraea pusilla</name>
    <dbReference type="NCBI Taxonomy" id="46177"/>
    <lineage>
        <taxon>Bacteria</taxon>
        <taxon>Bacillati</taxon>
        <taxon>Actinomycetota</taxon>
        <taxon>Actinomycetes</taxon>
        <taxon>Streptosporangiales</taxon>
        <taxon>Streptosporangiaceae</taxon>
        <taxon>Nonomuraea</taxon>
    </lineage>
</organism>
<keyword evidence="2" id="KW-0677">Repeat</keyword>
<dbReference type="SMART" id="SM00191">
    <property type="entry name" value="Int_alpha"/>
    <property type="match status" value="5"/>
</dbReference>
<keyword evidence="6" id="KW-1185">Reference proteome</keyword>
<dbReference type="InterPro" id="IPR013517">
    <property type="entry name" value="FG-GAP"/>
</dbReference>
<dbReference type="PANTHER" id="PTHR36220:SF1">
    <property type="entry name" value="GAMMA TUBULIN COMPLEX COMPONENT C-TERMINAL DOMAIN-CONTAINING PROTEIN"/>
    <property type="match status" value="1"/>
</dbReference>
<dbReference type="SUPFAM" id="SSF63829">
    <property type="entry name" value="Calcium-dependent phosphotriesterase"/>
    <property type="match status" value="1"/>
</dbReference>
<evidence type="ECO:0000256" key="2">
    <source>
        <dbReference type="ARBA" id="ARBA00022737"/>
    </source>
</evidence>
<evidence type="ECO:0000256" key="4">
    <source>
        <dbReference type="SAM" id="MobiDB-lite"/>
    </source>
</evidence>
<dbReference type="SUPFAM" id="SSF69318">
    <property type="entry name" value="Integrin alpha N-terminal domain"/>
    <property type="match status" value="1"/>
</dbReference>
<keyword evidence="3" id="KW-0325">Glycoprotein</keyword>
<dbReference type="PANTHER" id="PTHR36220">
    <property type="entry name" value="UNNAMED PRODUCT"/>
    <property type="match status" value="1"/>
</dbReference>
<accession>A0A1H7GBD2</accession>
<proteinExistence type="predicted"/>